<dbReference type="PRINTS" id="PR00412">
    <property type="entry name" value="EPOXHYDRLASE"/>
</dbReference>
<dbReference type="PRINTS" id="PR00111">
    <property type="entry name" value="ABHYDROLASE"/>
</dbReference>
<proteinExistence type="inferred from homology"/>
<dbReference type="Proteomes" id="UP000237822">
    <property type="component" value="Unassembled WGS sequence"/>
</dbReference>
<dbReference type="GO" id="GO:0004601">
    <property type="term" value="F:peroxidase activity"/>
    <property type="evidence" value="ECO:0007669"/>
    <property type="project" value="UniProtKB-KW"/>
</dbReference>
<dbReference type="Gene3D" id="3.40.50.1820">
    <property type="entry name" value="alpha/beta hydrolase"/>
    <property type="match status" value="1"/>
</dbReference>
<dbReference type="InterPro" id="IPR000073">
    <property type="entry name" value="AB_hydrolase_1"/>
</dbReference>
<keyword evidence="1" id="KW-0575">Peroxidase</keyword>
<dbReference type="AlphaFoldDB" id="A0A2T0U6B2"/>
<dbReference type="RefSeq" id="WP_106298684.1">
    <property type="nucleotide sequence ID" value="NZ_PVTI01000028.1"/>
</dbReference>
<gene>
    <name evidence="4" type="ORF">BCF74_12841</name>
</gene>
<dbReference type="InterPro" id="IPR029058">
    <property type="entry name" value="AB_hydrolase_fold"/>
</dbReference>
<organism evidence="4 5">
    <name type="scientific">Knoellia remsis</name>
    <dbReference type="NCBI Taxonomy" id="407159"/>
    <lineage>
        <taxon>Bacteria</taxon>
        <taxon>Bacillati</taxon>
        <taxon>Actinomycetota</taxon>
        <taxon>Actinomycetes</taxon>
        <taxon>Micrococcales</taxon>
        <taxon>Intrasporangiaceae</taxon>
        <taxon>Knoellia</taxon>
    </lineage>
</organism>
<evidence type="ECO:0000256" key="1">
    <source>
        <dbReference type="ARBA" id="ARBA00022559"/>
    </source>
</evidence>
<reference evidence="4 5" key="1">
    <citation type="submission" date="2018-03" db="EMBL/GenBank/DDBJ databases">
        <title>Genomic Encyclopedia of Archaeal and Bacterial Type Strains, Phase II (KMG-II): from individual species to whole genera.</title>
        <authorList>
            <person name="Goeker M."/>
        </authorList>
    </citation>
    <scope>NUCLEOTIDE SEQUENCE [LARGE SCALE GENOMIC DNA]</scope>
    <source>
        <strain evidence="4 5">ATCC BAA-1496</strain>
    </source>
</reference>
<accession>A0A2T0U6B2</accession>
<dbReference type="Pfam" id="PF00561">
    <property type="entry name" value="Abhydrolase_1"/>
    <property type="match status" value="1"/>
</dbReference>
<dbReference type="FunFam" id="3.40.50.1820:FF:000205">
    <property type="entry name" value="Non-haem bromoperoxidase BPO-A2"/>
    <property type="match status" value="1"/>
</dbReference>
<name>A0A2T0U6B2_9MICO</name>
<comment type="caution">
    <text evidence="4">The sequence shown here is derived from an EMBL/GenBank/DDBJ whole genome shotgun (WGS) entry which is preliminary data.</text>
</comment>
<keyword evidence="1" id="KW-0560">Oxidoreductase</keyword>
<dbReference type="PANTHER" id="PTHR43433:SF4">
    <property type="entry name" value="NON-HEME CHLOROPEROXIDASE-RELATED"/>
    <property type="match status" value="1"/>
</dbReference>
<dbReference type="OrthoDB" id="2987348at2"/>
<dbReference type="EMBL" id="PVTI01000028">
    <property type="protein sequence ID" value="PRY53422.1"/>
    <property type="molecule type" value="Genomic_DNA"/>
</dbReference>
<evidence type="ECO:0000259" key="3">
    <source>
        <dbReference type="Pfam" id="PF00561"/>
    </source>
</evidence>
<feature type="domain" description="AB hydrolase-1" evidence="3">
    <location>
        <begin position="23"/>
        <end position="259"/>
    </location>
</feature>
<sequence length="274" mass="29431">MPEATVSGDVTLHYEDTGGDGRPVVLIHGWPLSGRSWQAQVPALAAAGYRVVTYDRRGFGESDGPLTGYDYDQLSDDLANLVEHLDLQDTTLVGFSMGGGEVARYLSRQGSDRIRSVVFASAVPPYLLHGRDNPDGPLKKTEAAKMAASLTANRDAFFDSFITEFFSADGELKVTEEQRQEAIDMAQQANKNAALQTMTAFGATDFRDDLAAVTVPTLVIHGDSDATVPFEGSGKRTHEAIPGSRLVVIADGPHGVNVSHADEFNEALLDFLAT</sequence>
<evidence type="ECO:0000256" key="2">
    <source>
        <dbReference type="ARBA" id="ARBA00038128"/>
    </source>
</evidence>
<evidence type="ECO:0000313" key="4">
    <source>
        <dbReference type="EMBL" id="PRY53422.1"/>
    </source>
</evidence>
<comment type="similarity">
    <text evidence="2">Belongs to the AB hydrolase superfamily. Bacterial non-heme haloperoxidase / perhydrolase family.</text>
</comment>
<protein>
    <submittedName>
        <fullName evidence="4">Pimeloyl-ACP methyl ester carboxylesterase</fullName>
    </submittedName>
</protein>
<dbReference type="PANTHER" id="PTHR43433">
    <property type="entry name" value="HYDROLASE, ALPHA/BETA FOLD FAMILY PROTEIN"/>
    <property type="match status" value="1"/>
</dbReference>
<dbReference type="SUPFAM" id="SSF53474">
    <property type="entry name" value="alpha/beta-Hydrolases"/>
    <property type="match status" value="1"/>
</dbReference>
<dbReference type="InterPro" id="IPR000639">
    <property type="entry name" value="Epox_hydrolase-like"/>
</dbReference>
<dbReference type="InterPro" id="IPR050471">
    <property type="entry name" value="AB_hydrolase"/>
</dbReference>
<keyword evidence="5" id="KW-1185">Reference proteome</keyword>
<evidence type="ECO:0000313" key="5">
    <source>
        <dbReference type="Proteomes" id="UP000237822"/>
    </source>
</evidence>